<sequence length="306" mass="33963">MELAVLINAMQKLLLFVLLGYILRWKQLLTHTGVKELSSLAVNITCPLLVIASVCRMKTADMSIVLLFLGVGTIIYAFLPFLARICTAILHVQKSEGGAYQFMFIFSNTSLLGFPIVQALFGNDAVFYTAILHMPFDILVYSYGIYLMHQGDEQNNFSCHSLCNAGLILTIFALIIYLAQLQLPKLIVDATYTMGNITTPISMLIIGASLREVRITDIFREQRLYIMSVIRLIILPLIIYVLLINFTHFDKILIGIATIAFGMPVGSMIVMLANEFDNNIELAAKSVSLTTAAALVTIPLLSMLIK</sequence>
<evidence type="ECO:0008006" key="11">
    <source>
        <dbReference type="Google" id="ProtNLM"/>
    </source>
</evidence>
<dbReference type="AlphaFoldDB" id="A0A840UHW9"/>
<evidence type="ECO:0000256" key="8">
    <source>
        <dbReference type="SAM" id="Phobius"/>
    </source>
</evidence>
<feature type="transmembrane region" description="Helical" evidence="8">
    <location>
        <begin position="159"/>
        <end position="179"/>
    </location>
</feature>
<evidence type="ECO:0000256" key="6">
    <source>
        <dbReference type="ARBA" id="ARBA00022989"/>
    </source>
</evidence>
<dbReference type="GO" id="GO:0055085">
    <property type="term" value="P:transmembrane transport"/>
    <property type="evidence" value="ECO:0007669"/>
    <property type="project" value="InterPro"/>
</dbReference>
<dbReference type="PANTHER" id="PTHR36838:SF1">
    <property type="entry name" value="SLR1864 PROTEIN"/>
    <property type="match status" value="1"/>
</dbReference>
<evidence type="ECO:0000256" key="7">
    <source>
        <dbReference type="ARBA" id="ARBA00023136"/>
    </source>
</evidence>
<gene>
    <name evidence="9" type="ORF">HNR32_001870</name>
</gene>
<comment type="similarity">
    <text evidence="2">Belongs to the auxin efflux carrier (TC 2.A.69) family.</text>
</comment>
<evidence type="ECO:0000256" key="3">
    <source>
        <dbReference type="ARBA" id="ARBA00022448"/>
    </source>
</evidence>
<evidence type="ECO:0000313" key="9">
    <source>
        <dbReference type="EMBL" id="MBB5336716.1"/>
    </source>
</evidence>
<dbReference type="RefSeq" id="WP_183861905.1">
    <property type="nucleotide sequence ID" value="NZ_JACHFH010000022.1"/>
</dbReference>
<feature type="transmembrane region" description="Helical" evidence="8">
    <location>
        <begin position="66"/>
        <end position="90"/>
    </location>
</feature>
<dbReference type="InterPro" id="IPR004776">
    <property type="entry name" value="Mem_transp_PIN-like"/>
</dbReference>
<reference evidence="9 10" key="1">
    <citation type="submission" date="2020-08" db="EMBL/GenBank/DDBJ databases">
        <title>Genomic Encyclopedia of Type Strains, Phase IV (KMG-IV): sequencing the most valuable type-strain genomes for metagenomic binning, comparative biology and taxonomic classification.</title>
        <authorList>
            <person name="Goeker M."/>
        </authorList>
    </citation>
    <scope>NUCLEOTIDE SEQUENCE [LARGE SCALE GENOMIC DNA]</scope>
    <source>
        <strain evidence="9 10">DSM 24661</strain>
    </source>
</reference>
<comment type="subcellular location">
    <subcellularLocation>
        <location evidence="1">Cell membrane</location>
        <topology evidence="1">Multi-pass membrane protein</topology>
    </subcellularLocation>
</comment>
<feature type="transmembrane region" description="Helical" evidence="8">
    <location>
        <begin position="286"/>
        <end position="305"/>
    </location>
</feature>
<evidence type="ECO:0000256" key="2">
    <source>
        <dbReference type="ARBA" id="ARBA00010145"/>
    </source>
</evidence>
<feature type="transmembrane region" description="Helical" evidence="8">
    <location>
        <begin position="37"/>
        <end position="54"/>
    </location>
</feature>
<feature type="transmembrane region" description="Helical" evidence="8">
    <location>
        <begin position="191"/>
        <end position="212"/>
    </location>
</feature>
<feature type="transmembrane region" description="Helical" evidence="8">
    <location>
        <begin position="127"/>
        <end position="147"/>
    </location>
</feature>
<keyword evidence="10" id="KW-1185">Reference proteome</keyword>
<feature type="transmembrane region" description="Helical" evidence="8">
    <location>
        <begin position="252"/>
        <end position="274"/>
    </location>
</feature>
<dbReference type="Gene3D" id="1.20.1530.20">
    <property type="match status" value="1"/>
</dbReference>
<evidence type="ECO:0000256" key="4">
    <source>
        <dbReference type="ARBA" id="ARBA00022475"/>
    </source>
</evidence>
<dbReference type="Proteomes" id="UP000559117">
    <property type="component" value="Unassembled WGS sequence"/>
</dbReference>
<dbReference type="GO" id="GO:0005886">
    <property type="term" value="C:plasma membrane"/>
    <property type="evidence" value="ECO:0007669"/>
    <property type="project" value="UniProtKB-SubCell"/>
</dbReference>
<keyword evidence="5 8" id="KW-0812">Transmembrane</keyword>
<evidence type="ECO:0000313" key="10">
    <source>
        <dbReference type="Proteomes" id="UP000559117"/>
    </source>
</evidence>
<dbReference type="PANTHER" id="PTHR36838">
    <property type="entry name" value="AUXIN EFFLUX CARRIER FAMILY PROTEIN"/>
    <property type="match status" value="1"/>
</dbReference>
<feature type="transmembrane region" description="Helical" evidence="8">
    <location>
        <begin position="102"/>
        <end position="121"/>
    </location>
</feature>
<organism evidence="9 10">
    <name type="scientific">Pectinatus brassicae</name>
    <dbReference type="NCBI Taxonomy" id="862415"/>
    <lineage>
        <taxon>Bacteria</taxon>
        <taxon>Bacillati</taxon>
        <taxon>Bacillota</taxon>
        <taxon>Negativicutes</taxon>
        <taxon>Selenomonadales</taxon>
        <taxon>Selenomonadaceae</taxon>
        <taxon>Pectinatus</taxon>
    </lineage>
</organism>
<feature type="transmembrane region" description="Helical" evidence="8">
    <location>
        <begin position="6"/>
        <end position="25"/>
    </location>
</feature>
<dbReference type="EMBL" id="JACHFH010000022">
    <property type="protein sequence ID" value="MBB5336716.1"/>
    <property type="molecule type" value="Genomic_DNA"/>
</dbReference>
<keyword evidence="4" id="KW-1003">Cell membrane</keyword>
<accession>A0A840UHW9</accession>
<evidence type="ECO:0000256" key="5">
    <source>
        <dbReference type="ARBA" id="ARBA00022692"/>
    </source>
</evidence>
<keyword evidence="7 8" id="KW-0472">Membrane</keyword>
<protein>
    <recommendedName>
        <fullName evidence="11">Auxin efflux carrier</fullName>
    </recommendedName>
</protein>
<proteinExistence type="inferred from homology"/>
<keyword evidence="3" id="KW-0813">Transport</keyword>
<dbReference type="InterPro" id="IPR038770">
    <property type="entry name" value="Na+/solute_symporter_sf"/>
</dbReference>
<keyword evidence="6 8" id="KW-1133">Transmembrane helix</keyword>
<comment type="caution">
    <text evidence="9">The sequence shown here is derived from an EMBL/GenBank/DDBJ whole genome shotgun (WGS) entry which is preliminary data.</text>
</comment>
<name>A0A840UHW9_9FIRM</name>
<evidence type="ECO:0000256" key="1">
    <source>
        <dbReference type="ARBA" id="ARBA00004651"/>
    </source>
</evidence>
<feature type="transmembrane region" description="Helical" evidence="8">
    <location>
        <begin position="224"/>
        <end position="246"/>
    </location>
</feature>
<dbReference type="Pfam" id="PF03547">
    <property type="entry name" value="Mem_trans"/>
    <property type="match status" value="1"/>
</dbReference>